<keyword evidence="1" id="KW-0812">Transmembrane</keyword>
<accession>A0AAV1A8F4</accession>
<dbReference type="Proteomes" id="UP001157006">
    <property type="component" value="Chromosome 3"/>
</dbReference>
<dbReference type="InterPro" id="IPR025124">
    <property type="entry name" value="Gag1-like_clamp"/>
</dbReference>
<dbReference type="PANTHER" id="PTHR33373:SF22">
    <property type="entry name" value="DUF4050 FAMILY PROTEIN"/>
    <property type="match status" value="1"/>
</dbReference>
<dbReference type="Pfam" id="PF13259">
    <property type="entry name" value="clamp_Gag1-like"/>
    <property type="match status" value="1"/>
</dbReference>
<protein>
    <recommendedName>
        <fullName evidence="2">Gag1-like clamp domain-containing protein</fullName>
    </recommendedName>
</protein>
<evidence type="ECO:0000313" key="4">
    <source>
        <dbReference type="Proteomes" id="UP001157006"/>
    </source>
</evidence>
<reference evidence="3 4" key="1">
    <citation type="submission" date="2023-01" db="EMBL/GenBank/DDBJ databases">
        <authorList>
            <person name="Kreplak J."/>
        </authorList>
    </citation>
    <scope>NUCLEOTIDE SEQUENCE [LARGE SCALE GENOMIC DNA]</scope>
</reference>
<feature type="domain" description="Gag1-like clamp" evidence="2">
    <location>
        <begin position="101"/>
        <end position="203"/>
    </location>
</feature>
<dbReference type="PANTHER" id="PTHR33373">
    <property type="entry name" value="OS07G0479600 PROTEIN"/>
    <property type="match status" value="1"/>
</dbReference>
<name>A0AAV1A8F4_VICFA</name>
<evidence type="ECO:0000313" key="3">
    <source>
        <dbReference type="EMBL" id="CAI8605918.1"/>
    </source>
</evidence>
<keyword evidence="1" id="KW-1133">Transmembrane helix</keyword>
<proteinExistence type="predicted"/>
<evidence type="ECO:0000259" key="2">
    <source>
        <dbReference type="Pfam" id="PF13259"/>
    </source>
</evidence>
<dbReference type="AlphaFoldDB" id="A0AAV1A8F4"/>
<keyword evidence="1" id="KW-0472">Membrane</keyword>
<sequence length="203" mass="22978">MYSRCCLLPLFDRFSIKKLCCSIFLFCCSCFRILLVISMEKFKLKFKGIFSSIGCLRSREKPSVGITMEEGIQGQTVIKNDGSSDFWSSSAYEKDNSAAPSMRSVSSSGITMNSSSDLQSNSSSHINPHEFVNQGLIVWNQIRQQWGGNKRSQSKTEDREPKISSNAAYEDLLGNNKPFPKPIPLREMINFLIDIWEQDGLYD</sequence>
<keyword evidence="4" id="KW-1185">Reference proteome</keyword>
<organism evidence="3 4">
    <name type="scientific">Vicia faba</name>
    <name type="common">Broad bean</name>
    <name type="synonym">Faba vulgaris</name>
    <dbReference type="NCBI Taxonomy" id="3906"/>
    <lineage>
        <taxon>Eukaryota</taxon>
        <taxon>Viridiplantae</taxon>
        <taxon>Streptophyta</taxon>
        <taxon>Embryophyta</taxon>
        <taxon>Tracheophyta</taxon>
        <taxon>Spermatophyta</taxon>
        <taxon>Magnoliopsida</taxon>
        <taxon>eudicotyledons</taxon>
        <taxon>Gunneridae</taxon>
        <taxon>Pentapetalae</taxon>
        <taxon>rosids</taxon>
        <taxon>fabids</taxon>
        <taxon>Fabales</taxon>
        <taxon>Fabaceae</taxon>
        <taxon>Papilionoideae</taxon>
        <taxon>50 kb inversion clade</taxon>
        <taxon>NPAAA clade</taxon>
        <taxon>Hologalegina</taxon>
        <taxon>IRL clade</taxon>
        <taxon>Fabeae</taxon>
        <taxon>Vicia</taxon>
    </lineage>
</organism>
<gene>
    <name evidence="3" type="ORF">VFH_III204880</name>
</gene>
<feature type="transmembrane region" description="Helical" evidence="1">
    <location>
        <begin position="16"/>
        <end position="37"/>
    </location>
</feature>
<dbReference type="EMBL" id="OX451738">
    <property type="protein sequence ID" value="CAI8605918.1"/>
    <property type="molecule type" value="Genomic_DNA"/>
</dbReference>
<evidence type="ECO:0000256" key="1">
    <source>
        <dbReference type="SAM" id="Phobius"/>
    </source>
</evidence>